<evidence type="ECO:0000313" key="1">
    <source>
        <dbReference type="EMBL" id="DAE05261.1"/>
    </source>
</evidence>
<sequence>MFSFDNRGSFDDLEKFLKKNRKSSLDPLGQKIVAALKAATPKDSGETADSWDYVIKHTSRGEELEIINTNVNDNVNIAIIIHYGHGTGTGGYVPPQPYIDTTIDKVYKATIDKILKEYIL</sequence>
<accession>A0A8S5PF58</accession>
<reference evidence="1" key="1">
    <citation type="journal article" date="2021" name="Proc. Natl. Acad. Sci. U.S.A.">
        <title>A Catalog of Tens of Thousands of Viruses from Human Metagenomes Reveals Hidden Associations with Chronic Diseases.</title>
        <authorList>
            <person name="Tisza M.J."/>
            <person name="Buck C.B."/>
        </authorList>
    </citation>
    <scope>NUCLEOTIDE SEQUENCE</scope>
    <source>
        <strain evidence="1">CtWKa2</strain>
    </source>
</reference>
<dbReference type="EMBL" id="BK015407">
    <property type="protein sequence ID" value="DAE05261.1"/>
    <property type="molecule type" value="Genomic_DNA"/>
</dbReference>
<protein>
    <submittedName>
        <fullName evidence="1">Type I neck protein</fullName>
    </submittedName>
</protein>
<organism evidence="1">
    <name type="scientific">Siphoviridae sp. ctWKa2</name>
    <dbReference type="NCBI Taxonomy" id="2825537"/>
    <lineage>
        <taxon>Viruses</taxon>
        <taxon>Duplodnaviria</taxon>
        <taxon>Heunggongvirae</taxon>
        <taxon>Uroviricota</taxon>
        <taxon>Caudoviricetes</taxon>
    </lineage>
</organism>
<proteinExistence type="predicted"/>
<name>A0A8S5PF58_9CAUD</name>